<name>A0A0P6VXF4_9HYPH</name>
<dbReference type="Proteomes" id="UP000048984">
    <property type="component" value="Unassembled WGS sequence"/>
</dbReference>
<accession>A0A0P6VXF4</accession>
<dbReference type="SMART" id="SM00822">
    <property type="entry name" value="PKS_KR"/>
    <property type="match status" value="1"/>
</dbReference>
<dbReference type="InterPro" id="IPR036291">
    <property type="entry name" value="NAD(P)-bd_dom_sf"/>
</dbReference>
<dbReference type="GO" id="GO:0016020">
    <property type="term" value="C:membrane"/>
    <property type="evidence" value="ECO:0007669"/>
    <property type="project" value="TreeGrafter"/>
</dbReference>
<dbReference type="EMBL" id="LJYW01000001">
    <property type="protein sequence ID" value="KPL56127.1"/>
    <property type="molecule type" value="Genomic_DNA"/>
</dbReference>
<evidence type="ECO:0000256" key="3">
    <source>
        <dbReference type="RuleBase" id="RU000363"/>
    </source>
</evidence>
<dbReference type="SUPFAM" id="SSF51735">
    <property type="entry name" value="NAD(P)-binding Rossmann-fold domains"/>
    <property type="match status" value="1"/>
</dbReference>
<protein>
    <submittedName>
        <fullName evidence="5">Oxidoreductase</fullName>
    </submittedName>
</protein>
<evidence type="ECO:0000259" key="4">
    <source>
        <dbReference type="SMART" id="SM00822"/>
    </source>
</evidence>
<keyword evidence="6" id="KW-1185">Reference proteome</keyword>
<dbReference type="PANTHER" id="PTHR44196:SF1">
    <property type="entry name" value="DEHYDROGENASE_REDUCTASE SDR FAMILY MEMBER 7B"/>
    <property type="match status" value="1"/>
</dbReference>
<dbReference type="PANTHER" id="PTHR44196">
    <property type="entry name" value="DEHYDROGENASE/REDUCTASE SDR FAMILY MEMBER 7B"/>
    <property type="match status" value="1"/>
</dbReference>
<dbReference type="PRINTS" id="PR00080">
    <property type="entry name" value="SDRFAMILY"/>
</dbReference>
<dbReference type="InterPro" id="IPR057326">
    <property type="entry name" value="KR_dom"/>
</dbReference>
<dbReference type="InterPro" id="IPR002347">
    <property type="entry name" value="SDR_fam"/>
</dbReference>
<evidence type="ECO:0000313" key="6">
    <source>
        <dbReference type="Proteomes" id="UP000048984"/>
    </source>
</evidence>
<gene>
    <name evidence="5" type="ORF">ABB55_25305</name>
</gene>
<dbReference type="AlphaFoldDB" id="A0A0P6VXF4"/>
<comment type="caution">
    <text evidence="5">The sequence shown here is derived from an EMBL/GenBank/DDBJ whole genome shotgun (WGS) entry which is preliminary data.</text>
</comment>
<dbReference type="GO" id="GO:0016491">
    <property type="term" value="F:oxidoreductase activity"/>
    <property type="evidence" value="ECO:0007669"/>
    <property type="project" value="UniProtKB-KW"/>
</dbReference>
<comment type="similarity">
    <text evidence="1 3">Belongs to the short-chain dehydrogenases/reductases (SDR) family.</text>
</comment>
<dbReference type="STRING" id="665126.ABB55_25305"/>
<dbReference type="Gene3D" id="3.40.50.720">
    <property type="entry name" value="NAD(P)-binding Rossmann-like Domain"/>
    <property type="match status" value="1"/>
</dbReference>
<organism evidence="5 6">
    <name type="scientific">Prosthecodimorpha hirschii</name>
    <dbReference type="NCBI Taxonomy" id="665126"/>
    <lineage>
        <taxon>Bacteria</taxon>
        <taxon>Pseudomonadati</taxon>
        <taxon>Pseudomonadota</taxon>
        <taxon>Alphaproteobacteria</taxon>
        <taxon>Hyphomicrobiales</taxon>
        <taxon>Ancalomicrobiaceae</taxon>
        <taxon>Prosthecodimorpha</taxon>
    </lineage>
</organism>
<dbReference type="PRINTS" id="PR00081">
    <property type="entry name" value="GDHRDH"/>
</dbReference>
<evidence type="ECO:0000313" key="5">
    <source>
        <dbReference type="EMBL" id="KPL56127.1"/>
    </source>
</evidence>
<keyword evidence="2" id="KW-0560">Oxidoreductase</keyword>
<evidence type="ECO:0000256" key="1">
    <source>
        <dbReference type="ARBA" id="ARBA00006484"/>
    </source>
</evidence>
<dbReference type="Pfam" id="PF00106">
    <property type="entry name" value="adh_short"/>
    <property type="match status" value="1"/>
</dbReference>
<feature type="domain" description="Ketoreductase" evidence="4">
    <location>
        <begin position="9"/>
        <end position="188"/>
    </location>
</feature>
<sequence length="257" mass="27015">MAAHDRPEGVALITGASSGIGRALALELAGRGRAVVATARRLDLLQSLSAEAEALPGVIRAAAADVTDAAAMRALFPAVEAAHGPIGLVVANAGIYLPVSVDRPDPDAYARTIAVNLQGTVNTVLPAIEAMRARGAGRLAIVSSVAGYAGLPTSAAYGATKAALINLAESLKFDLDPIGIRVQLVSPGFVETEATDRNAFPMPFIVPAATAARRIADGLERDAFEITFPRRFTWWLKFGRMLPYGVYFPLVRRLTRG</sequence>
<evidence type="ECO:0000256" key="2">
    <source>
        <dbReference type="ARBA" id="ARBA00023002"/>
    </source>
</evidence>
<proteinExistence type="inferred from homology"/>
<reference evidence="5 6" key="1">
    <citation type="submission" date="2015-09" db="EMBL/GenBank/DDBJ databases">
        <authorList>
            <person name="Jackson K.R."/>
            <person name="Lunt B.L."/>
            <person name="Fisher J.N.B."/>
            <person name="Gardner A.V."/>
            <person name="Bailey M.E."/>
            <person name="Deus L.M."/>
            <person name="Earl A.S."/>
            <person name="Gibby P.D."/>
            <person name="Hartmann K.A."/>
            <person name="Liu J.E."/>
            <person name="Manci A.M."/>
            <person name="Nielsen D.A."/>
            <person name="Solomon M.B."/>
            <person name="Breakwell D.P."/>
            <person name="Burnett S.H."/>
            <person name="Grose J.H."/>
        </authorList>
    </citation>
    <scope>NUCLEOTIDE SEQUENCE [LARGE SCALE GENOMIC DNA]</scope>
    <source>
        <strain evidence="5 6">16</strain>
    </source>
</reference>
<reference evidence="5 6" key="2">
    <citation type="submission" date="2015-10" db="EMBL/GenBank/DDBJ databases">
        <title>Draft Genome Sequence of Prosthecomicrobium hirschii ATCC 27832.</title>
        <authorList>
            <person name="Daniel J."/>
            <person name="Givan S.A."/>
            <person name="Brun Y.V."/>
            <person name="Brown P.J."/>
        </authorList>
    </citation>
    <scope>NUCLEOTIDE SEQUENCE [LARGE SCALE GENOMIC DNA]</scope>
    <source>
        <strain evidence="5 6">16</strain>
    </source>
</reference>